<comment type="caution">
    <text evidence="1">The sequence shown here is derived from an EMBL/GenBank/DDBJ whole genome shotgun (WGS) entry which is preliminary data.</text>
</comment>
<dbReference type="Proteomes" id="UP000018861">
    <property type="component" value="Unassembled WGS sequence"/>
</dbReference>
<evidence type="ECO:0000313" key="2">
    <source>
        <dbReference type="Proteomes" id="UP000018861"/>
    </source>
</evidence>
<dbReference type="InterPro" id="IPR011032">
    <property type="entry name" value="GroES-like_sf"/>
</dbReference>
<name>W4P3N6_9BACE</name>
<dbReference type="EMBL" id="BAIQ01000003">
    <property type="protein sequence ID" value="GAE14320.1"/>
    <property type="molecule type" value="Genomic_DNA"/>
</dbReference>
<sequence>MKGTMKVAVMNGIGQMGFIERPIPQPADNEVLVKLEYVASVAQTCTTMKRDASVTTL</sequence>
<organism evidence="1 2">
    <name type="scientific">Bacteroides pyogenes JCM 6292</name>
    <dbReference type="NCBI Taxonomy" id="1235809"/>
    <lineage>
        <taxon>Bacteria</taxon>
        <taxon>Pseudomonadati</taxon>
        <taxon>Bacteroidota</taxon>
        <taxon>Bacteroidia</taxon>
        <taxon>Bacteroidales</taxon>
        <taxon>Bacteroidaceae</taxon>
        <taxon>Bacteroides</taxon>
    </lineage>
</organism>
<dbReference type="Gene3D" id="3.90.180.10">
    <property type="entry name" value="Medium-chain alcohol dehydrogenases, catalytic domain"/>
    <property type="match status" value="1"/>
</dbReference>
<protein>
    <recommendedName>
        <fullName evidence="3">Alcohol dehydrogenase</fullName>
    </recommendedName>
</protein>
<dbReference type="AlphaFoldDB" id="W4P3N6"/>
<reference evidence="1 2" key="1">
    <citation type="journal article" date="2014" name="Genome Announc.">
        <title>Draft Genome Sequences of Three Strains of Bacteroides pyogenes Isolated from a Cat and Swine.</title>
        <authorList>
            <person name="Sakamoto M."/>
            <person name="Oshima K."/>
            <person name="Suda W."/>
            <person name="Kitamura K."/>
            <person name="Iida T."/>
            <person name="Hattori M."/>
            <person name="Ohkuma M."/>
        </authorList>
    </citation>
    <scope>NUCLEOTIDE SEQUENCE [LARGE SCALE GENOMIC DNA]</scope>
    <source>
        <strain evidence="1 2">JCM 6292</strain>
    </source>
</reference>
<accession>W4P3N6</accession>
<gene>
    <name evidence="1" type="ORF">JCM6292_442</name>
</gene>
<proteinExistence type="predicted"/>
<evidence type="ECO:0000313" key="1">
    <source>
        <dbReference type="EMBL" id="GAE14320.1"/>
    </source>
</evidence>
<dbReference type="SUPFAM" id="SSF50129">
    <property type="entry name" value="GroES-like"/>
    <property type="match status" value="1"/>
</dbReference>
<evidence type="ECO:0008006" key="3">
    <source>
        <dbReference type="Google" id="ProtNLM"/>
    </source>
</evidence>